<accession>A0A2J6X5G9</accession>
<dbReference type="Proteomes" id="UP000236910">
    <property type="component" value="Unassembled WGS sequence"/>
</dbReference>
<organism evidence="1 2">
    <name type="scientific">Caldisericum exile</name>
    <dbReference type="NCBI Taxonomy" id="693075"/>
    <lineage>
        <taxon>Bacteria</taxon>
        <taxon>Pseudomonadati</taxon>
        <taxon>Caldisericota/Cryosericota group</taxon>
        <taxon>Caldisericota</taxon>
        <taxon>Caldisericia</taxon>
        <taxon>Caldisericales</taxon>
        <taxon>Caldisericaceae</taxon>
        <taxon>Caldisericum</taxon>
    </lineage>
</organism>
<gene>
    <name evidence="1" type="ORF">C0175_04760</name>
</gene>
<dbReference type="EMBL" id="PNIX01000281">
    <property type="protein sequence ID" value="PMP81798.1"/>
    <property type="molecule type" value="Genomic_DNA"/>
</dbReference>
<name>A0A2J6X5G9_9BACT</name>
<proteinExistence type="predicted"/>
<protein>
    <submittedName>
        <fullName evidence="1">Uncharacterized protein</fullName>
    </submittedName>
</protein>
<dbReference type="AlphaFoldDB" id="A0A2J6X5G9"/>
<evidence type="ECO:0000313" key="2">
    <source>
        <dbReference type="Proteomes" id="UP000236910"/>
    </source>
</evidence>
<sequence>MDQETFEEKMDDLLDREIFFLLGYSKGFRDAMRISFISDKEKRRILFLQIQQFLIGGRNLIEGKIREFKENVNFEQMDLEDLEMEIFNLEFSFASMIYDVIQSMIEGEEEEEGGEGDIEDVND</sequence>
<comment type="caution">
    <text evidence="1">The sequence shown here is derived from an EMBL/GenBank/DDBJ whole genome shotgun (WGS) entry which is preliminary data.</text>
</comment>
<evidence type="ECO:0000313" key="1">
    <source>
        <dbReference type="EMBL" id="PMP81798.1"/>
    </source>
</evidence>
<reference evidence="1 2" key="1">
    <citation type="submission" date="2018-01" db="EMBL/GenBank/DDBJ databases">
        <title>Metagenomic assembled genomes from two thermal pools in the Uzon Caldera, Kamchatka, Russia.</title>
        <authorList>
            <person name="Wilkins L."/>
            <person name="Ettinger C."/>
        </authorList>
    </citation>
    <scope>NUCLEOTIDE SEQUENCE [LARGE SCALE GENOMIC DNA]</scope>
    <source>
        <strain evidence="1">ARK-10</strain>
    </source>
</reference>